<dbReference type="InterPro" id="IPR024565">
    <property type="entry name" value="P518"/>
</dbReference>
<dbReference type="Ensembl" id="ENSORLT00020018603.1">
    <property type="protein sequence ID" value="ENSORLP00020011659.1"/>
    <property type="gene ID" value="ENSORLG00020012587.1"/>
</dbReference>
<dbReference type="Pfam" id="PF11109">
    <property type="entry name" value="RFamide_26RFa"/>
    <property type="match status" value="1"/>
</dbReference>
<feature type="region of interest" description="Disordered" evidence="5">
    <location>
        <begin position="54"/>
        <end position="77"/>
    </location>
</feature>
<feature type="signal peptide" evidence="6">
    <location>
        <begin position="1"/>
        <end position="29"/>
    </location>
</feature>
<keyword evidence="3" id="KW-0964">Secreted</keyword>
<reference evidence="7 8" key="2">
    <citation type="submission" date="2017-04" db="EMBL/GenBank/DDBJ databases">
        <title>CpG methylation of centromeres and impact of large insertions on vertebrate speciation.</title>
        <authorList>
            <person name="Ichikawa K."/>
            <person name="Yoshimura J."/>
            <person name="Morishita S."/>
        </authorList>
    </citation>
    <scope>NUCLEOTIDE SEQUENCE</scope>
    <source>
        <strain evidence="7 8">HNI</strain>
    </source>
</reference>
<dbReference type="Proteomes" id="UP000265180">
    <property type="component" value="Chromosome 11"/>
</dbReference>
<keyword evidence="6" id="KW-0732">Signal</keyword>
<evidence type="ECO:0000313" key="8">
    <source>
        <dbReference type="Proteomes" id="UP000265180"/>
    </source>
</evidence>
<evidence type="ECO:0000256" key="6">
    <source>
        <dbReference type="SAM" id="SignalP"/>
    </source>
</evidence>
<evidence type="ECO:0000256" key="3">
    <source>
        <dbReference type="ARBA" id="ARBA00022525"/>
    </source>
</evidence>
<protein>
    <submittedName>
        <fullName evidence="7">Uncharacterized protein</fullName>
    </submittedName>
</protein>
<reference evidence="7" key="3">
    <citation type="submission" date="2025-08" db="UniProtKB">
        <authorList>
            <consortium name="Ensembl"/>
        </authorList>
    </citation>
    <scope>IDENTIFICATION</scope>
    <source>
        <strain evidence="7">HNI</strain>
    </source>
</reference>
<dbReference type="GO" id="GO:0005576">
    <property type="term" value="C:extracellular region"/>
    <property type="evidence" value="ECO:0007669"/>
    <property type="project" value="UniProtKB-SubCell"/>
</dbReference>
<keyword evidence="4" id="KW-0027">Amidation</keyword>
<comment type="subcellular location">
    <subcellularLocation>
        <location evidence="1">Secreted</location>
    </subcellularLocation>
</comment>
<dbReference type="GO" id="GO:0031854">
    <property type="term" value="F:orexigenic neuropeptide QRFP receptor binding"/>
    <property type="evidence" value="ECO:0007669"/>
    <property type="project" value="InterPro"/>
</dbReference>
<feature type="compositionally biased region" description="Basic and acidic residues" evidence="5">
    <location>
        <begin position="54"/>
        <end position="64"/>
    </location>
</feature>
<feature type="region of interest" description="Disordered" evidence="5">
    <location>
        <begin position="170"/>
        <end position="191"/>
    </location>
</feature>
<proteinExistence type="inferred from homology"/>
<reference evidence="7" key="4">
    <citation type="submission" date="2025-09" db="UniProtKB">
        <authorList>
            <consortium name="Ensembl"/>
        </authorList>
    </citation>
    <scope>IDENTIFICATION</scope>
    <source>
        <strain evidence="7">HNI</strain>
    </source>
</reference>
<evidence type="ECO:0000256" key="2">
    <source>
        <dbReference type="ARBA" id="ARBA00005516"/>
    </source>
</evidence>
<feature type="chain" id="PRO_5018104865" evidence="6">
    <location>
        <begin position="30"/>
        <end position="191"/>
    </location>
</feature>
<name>A0A3P9KT93_ORYLA</name>
<evidence type="ECO:0000256" key="1">
    <source>
        <dbReference type="ARBA" id="ARBA00004613"/>
    </source>
</evidence>
<evidence type="ECO:0000313" key="7">
    <source>
        <dbReference type="Ensembl" id="ENSORLP00020011659.1"/>
    </source>
</evidence>
<dbReference type="AlphaFoldDB" id="A0A3P9KT93"/>
<comment type="similarity">
    <text evidence="2">Belongs to the RFamide neuropeptide family.</text>
</comment>
<accession>A0A3P9KT93</accession>
<reference key="1">
    <citation type="journal article" date="2007" name="Nature">
        <title>The medaka draft genome and insights into vertebrate genome evolution.</title>
        <authorList>
            <person name="Kasahara M."/>
            <person name="Naruse K."/>
            <person name="Sasaki S."/>
            <person name="Nakatani Y."/>
            <person name="Qu W."/>
            <person name="Ahsan B."/>
            <person name="Yamada T."/>
            <person name="Nagayasu Y."/>
            <person name="Doi K."/>
            <person name="Kasai Y."/>
            <person name="Jindo T."/>
            <person name="Kobayashi D."/>
            <person name="Shimada A."/>
            <person name="Toyoda A."/>
            <person name="Kuroki Y."/>
            <person name="Fujiyama A."/>
            <person name="Sasaki T."/>
            <person name="Shimizu A."/>
            <person name="Asakawa S."/>
            <person name="Shimizu N."/>
            <person name="Hashimoto S."/>
            <person name="Yang J."/>
            <person name="Lee Y."/>
            <person name="Matsushima K."/>
            <person name="Sugano S."/>
            <person name="Sakaizumi M."/>
            <person name="Narita T."/>
            <person name="Ohishi K."/>
            <person name="Haga S."/>
            <person name="Ohta F."/>
            <person name="Nomoto H."/>
            <person name="Nogata K."/>
            <person name="Morishita T."/>
            <person name="Endo T."/>
            <person name="Shin-I T."/>
            <person name="Takeda H."/>
            <person name="Morishita S."/>
            <person name="Kohara Y."/>
        </authorList>
    </citation>
    <scope>NUCLEOTIDE SEQUENCE [LARGE SCALE GENOMIC DNA]</scope>
    <source>
        <strain>Hd-rR</strain>
    </source>
</reference>
<organism evidence="7 8">
    <name type="scientific">Oryzias latipes</name>
    <name type="common">Japanese rice fish</name>
    <name type="synonym">Japanese killifish</name>
    <dbReference type="NCBI Taxonomy" id="8090"/>
    <lineage>
        <taxon>Eukaryota</taxon>
        <taxon>Metazoa</taxon>
        <taxon>Chordata</taxon>
        <taxon>Craniata</taxon>
        <taxon>Vertebrata</taxon>
        <taxon>Euteleostomi</taxon>
        <taxon>Actinopterygii</taxon>
        <taxon>Neopterygii</taxon>
        <taxon>Teleostei</taxon>
        <taxon>Neoteleostei</taxon>
        <taxon>Acanthomorphata</taxon>
        <taxon>Ovalentaria</taxon>
        <taxon>Atherinomorphae</taxon>
        <taxon>Beloniformes</taxon>
        <taxon>Adrianichthyidae</taxon>
        <taxon>Oryziinae</taxon>
        <taxon>Oryzias</taxon>
    </lineage>
</organism>
<sequence length="191" mass="20773">MRLSSHLGGLQLTFLSLALLCSFMTSAVTNPVSSTPLLPTVDSPQLESALHHLQESLEDPRDSDPLEGWPQDPQSVILEPMEGGVSSEEGESDKPWVEEVLLRAQRGNLVDTPVALFPGDNSVDSLHHQEEEGEDGWKRNDALTSIAGGLQAVSREKGGFGFRFGRKRWTERGWRGDGGGGGQINKRTATQ</sequence>
<evidence type="ECO:0000256" key="5">
    <source>
        <dbReference type="SAM" id="MobiDB-lite"/>
    </source>
</evidence>
<evidence type="ECO:0000256" key="4">
    <source>
        <dbReference type="ARBA" id="ARBA00022815"/>
    </source>
</evidence>